<keyword evidence="1" id="KW-0472">Membrane</keyword>
<name>A0A8J4E2S4_9ACTN</name>
<keyword evidence="1" id="KW-1133">Transmembrane helix</keyword>
<comment type="caution">
    <text evidence="2">The sequence shown here is derived from an EMBL/GenBank/DDBJ whole genome shotgun (WGS) entry which is preliminary data.</text>
</comment>
<keyword evidence="3" id="KW-1185">Reference proteome</keyword>
<proteinExistence type="predicted"/>
<evidence type="ECO:0000313" key="2">
    <source>
        <dbReference type="EMBL" id="GIJ59276.1"/>
    </source>
</evidence>
<sequence length="356" mass="38101">MSFYTGDVLKPAPRPRHRRLWISAGVAVVVLVGAVCGLGWWAYSRATADDVTRAHAGDCVGAADDEEPPYRLVPCGSAKAEFTVLRMLPGDTGAAECPQVPGAALWFTAGERIACLGKKGVDPKTAVNVAKEGDCLHMEVTAGVLRPDKEPLRLDCADPRANVVVLRRKTGVSKFDKPCEDVPGTAGTYGWNWRSEHPVVNVDVTIDVMLCVGPSEGAKAAAAASASAQADARSNCKFVTKEELSAVVSSVMGRTLTALSAEEREYECLYQFPGQYQTVRADFGRTTEFRPGTGDETLTVDGLRAIYGPGEGNRVLSVYVPNGNFTVIVWLDGVNDSRAKTIATAVFRIARPRLPA</sequence>
<dbReference type="AlphaFoldDB" id="A0A8J4E2S4"/>
<gene>
    <name evidence="2" type="ORF">Vau01_067920</name>
</gene>
<protein>
    <submittedName>
        <fullName evidence="2">Uncharacterized protein</fullName>
    </submittedName>
</protein>
<evidence type="ECO:0000313" key="3">
    <source>
        <dbReference type="Proteomes" id="UP000612585"/>
    </source>
</evidence>
<dbReference type="Proteomes" id="UP000612585">
    <property type="component" value="Unassembled WGS sequence"/>
</dbReference>
<feature type="transmembrane region" description="Helical" evidence="1">
    <location>
        <begin position="20"/>
        <end position="43"/>
    </location>
</feature>
<evidence type="ECO:0000256" key="1">
    <source>
        <dbReference type="SAM" id="Phobius"/>
    </source>
</evidence>
<dbReference type="RefSeq" id="WP_204001151.1">
    <property type="nucleotide sequence ID" value="NZ_BOPG01000045.1"/>
</dbReference>
<accession>A0A8J4E2S4</accession>
<organism evidence="2 3">
    <name type="scientific">Virgisporangium aurantiacum</name>
    <dbReference type="NCBI Taxonomy" id="175570"/>
    <lineage>
        <taxon>Bacteria</taxon>
        <taxon>Bacillati</taxon>
        <taxon>Actinomycetota</taxon>
        <taxon>Actinomycetes</taxon>
        <taxon>Micromonosporales</taxon>
        <taxon>Micromonosporaceae</taxon>
        <taxon>Virgisporangium</taxon>
    </lineage>
</organism>
<keyword evidence="1" id="KW-0812">Transmembrane</keyword>
<dbReference type="EMBL" id="BOPG01000045">
    <property type="protein sequence ID" value="GIJ59276.1"/>
    <property type="molecule type" value="Genomic_DNA"/>
</dbReference>
<reference evidence="2" key="1">
    <citation type="submission" date="2021-01" db="EMBL/GenBank/DDBJ databases">
        <title>Whole genome shotgun sequence of Virgisporangium aurantiacum NBRC 16421.</title>
        <authorList>
            <person name="Komaki H."/>
            <person name="Tamura T."/>
        </authorList>
    </citation>
    <scope>NUCLEOTIDE SEQUENCE</scope>
    <source>
        <strain evidence="2">NBRC 16421</strain>
    </source>
</reference>